<dbReference type="PANTHER" id="PTHR36334:SF1">
    <property type="entry name" value="PROTEIN, PUTATIVE (DUF2358)-RELATED"/>
    <property type="match status" value="1"/>
</dbReference>
<dbReference type="AlphaFoldDB" id="A0AAW1QNK9"/>
<gene>
    <name evidence="2" type="ORF">WJX72_000285</name>
</gene>
<evidence type="ECO:0000313" key="2">
    <source>
        <dbReference type="EMBL" id="KAK9823104.1"/>
    </source>
</evidence>
<dbReference type="InterPro" id="IPR018790">
    <property type="entry name" value="DUF2358"/>
</dbReference>
<comment type="caution">
    <text evidence="2">The sequence shown here is derived from an EMBL/GenBank/DDBJ whole genome shotgun (WGS) entry which is preliminary data.</text>
</comment>
<dbReference type="EMBL" id="JALJOR010000002">
    <property type="protein sequence ID" value="KAK9823104.1"/>
    <property type="molecule type" value="Genomic_DNA"/>
</dbReference>
<accession>A0AAW1QNK9</accession>
<protein>
    <recommendedName>
        <fullName evidence="4">AT1G65230-like protein</fullName>
    </recommendedName>
</protein>
<keyword evidence="3" id="KW-1185">Reference proteome</keyword>
<dbReference type="Pfam" id="PF10184">
    <property type="entry name" value="DUF2358"/>
    <property type="match status" value="1"/>
</dbReference>
<evidence type="ECO:0000313" key="3">
    <source>
        <dbReference type="Proteomes" id="UP001489004"/>
    </source>
</evidence>
<reference evidence="2 3" key="1">
    <citation type="journal article" date="2024" name="Nat. Commun.">
        <title>Phylogenomics reveals the evolutionary origins of lichenization in chlorophyte algae.</title>
        <authorList>
            <person name="Puginier C."/>
            <person name="Libourel C."/>
            <person name="Otte J."/>
            <person name="Skaloud P."/>
            <person name="Haon M."/>
            <person name="Grisel S."/>
            <person name="Petersen M."/>
            <person name="Berrin J.G."/>
            <person name="Delaux P.M."/>
            <person name="Dal Grande F."/>
            <person name="Keller J."/>
        </authorList>
    </citation>
    <scope>NUCLEOTIDE SEQUENCE [LARGE SCALE GENOMIC DNA]</scope>
    <source>
        <strain evidence="2 3">SAG 2043</strain>
    </source>
</reference>
<proteinExistence type="predicted"/>
<dbReference type="PANTHER" id="PTHR36334">
    <property type="entry name" value="PROTEIN, PUTATIVE (DUF2358)-RELATED"/>
    <property type="match status" value="1"/>
</dbReference>
<dbReference type="Proteomes" id="UP001489004">
    <property type="component" value="Unassembled WGS sequence"/>
</dbReference>
<name>A0AAW1QNK9_9CHLO</name>
<evidence type="ECO:0000256" key="1">
    <source>
        <dbReference type="SAM" id="MobiDB-lite"/>
    </source>
</evidence>
<organism evidence="2 3">
    <name type="scientific">[Myrmecia] bisecta</name>
    <dbReference type="NCBI Taxonomy" id="41462"/>
    <lineage>
        <taxon>Eukaryota</taxon>
        <taxon>Viridiplantae</taxon>
        <taxon>Chlorophyta</taxon>
        <taxon>core chlorophytes</taxon>
        <taxon>Trebouxiophyceae</taxon>
        <taxon>Trebouxiales</taxon>
        <taxon>Trebouxiaceae</taxon>
        <taxon>Myrmecia</taxon>
    </lineage>
</organism>
<dbReference type="GO" id="GO:0009507">
    <property type="term" value="C:chloroplast"/>
    <property type="evidence" value="ECO:0007669"/>
    <property type="project" value="TreeGrafter"/>
</dbReference>
<sequence length="270" mass="30794">MSGHSKAPVFEGFRRPASAQRTEHGRPVLTSATAETQTHVEEEEQEIEGLSRDYCTEFVCTSSPAVEQTVRALARDLTRLNTWTTSLFQKDVEYKDPLRSFRGVEKYKRLNYPYDNIKDPKVLVTKMQMVDMGVARISWRLRGSLAALPLDIDFVSEFELNLVTGRVRSHRERWDVSRMSFPARLAYNLSRIAWSAKQASLDTKEGGDKLLASLSLDEDDGDKDVLYRNPTDPTKFFQQDDNTMKDALALATIIAFLYLMVNAWTELAKL</sequence>
<evidence type="ECO:0008006" key="4">
    <source>
        <dbReference type="Google" id="ProtNLM"/>
    </source>
</evidence>
<feature type="region of interest" description="Disordered" evidence="1">
    <location>
        <begin position="1"/>
        <end position="46"/>
    </location>
</feature>